<dbReference type="Pfam" id="PF01593">
    <property type="entry name" value="Amino_oxidase"/>
    <property type="match status" value="1"/>
</dbReference>
<gene>
    <name evidence="15" type="primary">hemG</name>
    <name evidence="15" type="ORF">DEJ47_00295</name>
</gene>
<dbReference type="SUPFAM" id="SSF54373">
    <property type="entry name" value="FAD-linked reductases, C-terminal domain"/>
    <property type="match status" value="1"/>
</dbReference>
<protein>
    <recommendedName>
        <fullName evidence="7 12">Coproporphyrinogen III oxidase</fullName>
        <ecNumber evidence="6 12">1.3.3.15</ecNumber>
    </recommendedName>
</protein>
<evidence type="ECO:0000259" key="14">
    <source>
        <dbReference type="Pfam" id="PF01593"/>
    </source>
</evidence>
<comment type="similarity">
    <text evidence="5 12">Belongs to the protoporphyrinogen/coproporphyrinogen oxidase family. Coproporphyrinogen III oxidase subfamily.</text>
</comment>
<dbReference type="Gene3D" id="3.50.50.60">
    <property type="entry name" value="FAD/NAD(P)-binding domain"/>
    <property type="match status" value="1"/>
</dbReference>
<dbReference type="RefSeq" id="WP_150163916.1">
    <property type="nucleotide sequence ID" value="NZ_CP029193.1"/>
</dbReference>
<comment type="catalytic activity">
    <reaction evidence="1">
        <text>coproporphyrinogen III + 3 O2 = coproporphyrin III + 3 H2O2</text>
        <dbReference type="Rhea" id="RHEA:43436"/>
        <dbReference type="ChEBI" id="CHEBI:15379"/>
        <dbReference type="ChEBI" id="CHEBI:16240"/>
        <dbReference type="ChEBI" id="CHEBI:57309"/>
        <dbReference type="ChEBI" id="CHEBI:131725"/>
        <dbReference type="EC" id="1.3.3.15"/>
    </reaction>
    <physiologicalReaction direction="left-to-right" evidence="1">
        <dbReference type="Rhea" id="RHEA:43437"/>
    </physiologicalReaction>
</comment>
<dbReference type="UniPathway" id="UPA00252"/>
<dbReference type="PANTHER" id="PTHR42923">
    <property type="entry name" value="PROTOPORPHYRINOGEN OXIDASE"/>
    <property type="match status" value="1"/>
</dbReference>
<dbReference type="NCBIfam" id="TIGR00562">
    <property type="entry name" value="proto_IX_ox"/>
    <property type="match status" value="1"/>
</dbReference>
<keyword evidence="13" id="KW-1133">Transmembrane helix</keyword>
<evidence type="ECO:0000256" key="9">
    <source>
        <dbReference type="ARBA" id="ARBA00022827"/>
    </source>
</evidence>
<keyword evidence="13" id="KW-0472">Membrane</keyword>
<keyword evidence="9 12" id="KW-0274">FAD</keyword>
<keyword evidence="8 12" id="KW-0285">Flavoprotein</keyword>
<dbReference type="SUPFAM" id="SSF51905">
    <property type="entry name" value="FAD/NAD(P)-binding domain"/>
    <property type="match status" value="1"/>
</dbReference>
<sequence length="487" mass="49932">MADNGMARSGTAPHVVVVGGGVAGLAAAFFLREEPVRVTVLEGAGRLGGQLAVSELAGVVIDEGAESTYARRPKTARLLKAAGLEERVVAAGTKSMAVWSGGQLRPPLERQFMGVPCDMDELAKSGILSEEGVARAREDLTLPREGREGDRSVAEVVGGRLGREVVDRLVDPFLSDAYFGRADELSFEATLTPLVTASRRRASLAQAAEALLPAPLPPGQEPTTGISTLAGGLGSLPQVLADGLLAASPDAQVRTGTRVRGLERRGAGWRVSVHGTAGEEHLDADAVIVAVPAAQAGPLLAGVPGTGQATAALAEIPHAGSVIVTLAFPRTALDALRPLGHSGYRVPAVDGRAMKVVTFSTMKWPHLAGEVDIVRCQGGGSGAEDLLGRDDADLVALAAAELAEVTGVRGGPLDSRVSRWERAVPQYTVGHLERVARIRASVAGQRGLAVCGAAYDGVGVGQCVASALKAAEEVLGELRTGASAGSA</sequence>
<evidence type="ECO:0000256" key="12">
    <source>
        <dbReference type="RuleBase" id="RU364052"/>
    </source>
</evidence>
<evidence type="ECO:0000256" key="1">
    <source>
        <dbReference type="ARBA" id="ARBA00001755"/>
    </source>
</evidence>
<evidence type="ECO:0000256" key="8">
    <source>
        <dbReference type="ARBA" id="ARBA00022630"/>
    </source>
</evidence>
<evidence type="ECO:0000256" key="6">
    <source>
        <dbReference type="ARBA" id="ARBA00012402"/>
    </source>
</evidence>
<proteinExistence type="inferred from homology"/>
<dbReference type="AlphaFoldDB" id="A0A5P2B7E5"/>
<dbReference type="Gene3D" id="1.10.3110.10">
    <property type="entry name" value="protoporphyrinogen ix oxidase, domain 3"/>
    <property type="match status" value="1"/>
</dbReference>
<dbReference type="GO" id="GO:0006783">
    <property type="term" value="P:heme biosynthetic process"/>
    <property type="evidence" value="ECO:0007669"/>
    <property type="project" value="UniProtKB-UniRule"/>
</dbReference>
<keyword evidence="12" id="KW-0963">Cytoplasm</keyword>
<accession>A0A5P2B7E5</accession>
<dbReference type="OrthoDB" id="4496419at2"/>
<dbReference type="InterPro" id="IPR004572">
    <property type="entry name" value="Protoporphyrinogen_oxidase"/>
</dbReference>
<comment type="subcellular location">
    <subcellularLocation>
        <location evidence="12">Cytoplasm</location>
    </subcellularLocation>
</comment>
<dbReference type="GO" id="GO:0005737">
    <property type="term" value="C:cytoplasm"/>
    <property type="evidence" value="ECO:0007669"/>
    <property type="project" value="UniProtKB-SubCell"/>
</dbReference>
<keyword evidence="16" id="KW-1185">Reference proteome</keyword>
<comment type="cofactor">
    <cofactor evidence="2 12">
        <name>FAD</name>
        <dbReference type="ChEBI" id="CHEBI:57692"/>
    </cofactor>
</comment>
<evidence type="ECO:0000313" key="15">
    <source>
        <dbReference type="EMBL" id="QES25111.1"/>
    </source>
</evidence>
<comment type="pathway">
    <text evidence="4 12">Porphyrin-containing compound metabolism; protoheme biosynthesis.</text>
</comment>
<dbReference type="EMBL" id="CP029193">
    <property type="protein sequence ID" value="QES25111.1"/>
    <property type="molecule type" value="Genomic_DNA"/>
</dbReference>
<evidence type="ECO:0000256" key="5">
    <source>
        <dbReference type="ARBA" id="ARBA00008310"/>
    </source>
</evidence>
<keyword evidence="11 12" id="KW-0350">Heme biosynthesis</keyword>
<evidence type="ECO:0000256" key="2">
    <source>
        <dbReference type="ARBA" id="ARBA00001974"/>
    </source>
</evidence>
<keyword evidence="13" id="KW-0812">Transmembrane</keyword>
<organism evidence="15 16">
    <name type="scientific">Streptomyces venezuelae</name>
    <dbReference type="NCBI Taxonomy" id="54571"/>
    <lineage>
        <taxon>Bacteria</taxon>
        <taxon>Bacillati</taxon>
        <taxon>Actinomycetota</taxon>
        <taxon>Actinomycetes</taxon>
        <taxon>Kitasatosporales</taxon>
        <taxon>Streptomycetaceae</taxon>
        <taxon>Streptomyces</taxon>
    </lineage>
</organism>
<evidence type="ECO:0000313" key="16">
    <source>
        <dbReference type="Proteomes" id="UP000323046"/>
    </source>
</evidence>
<evidence type="ECO:0000256" key="4">
    <source>
        <dbReference type="ARBA" id="ARBA00004744"/>
    </source>
</evidence>
<dbReference type="InterPro" id="IPR002937">
    <property type="entry name" value="Amino_oxidase"/>
</dbReference>
<name>A0A5P2B7E5_STRVZ</name>
<feature type="transmembrane region" description="Helical" evidence="13">
    <location>
        <begin position="12"/>
        <end position="31"/>
    </location>
</feature>
<dbReference type="PANTHER" id="PTHR42923:SF3">
    <property type="entry name" value="PROTOPORPHYRINOGEN OXIDASE"/>
    <property type="match status" value="1"/>
</dbReference>
<dbReference type="Gene3D" id="3.90.660.20">
    <property type="entry name" value="Protoporphyrinogen oxidase, mitochondrial, domain 2"/>
    <property type="match status" value="1"/>
</dbReference>
<comment type="function">
    <text evidence="3 12">Involved in coproporphyrin-dependent heme b biosynthesis. Catalyzes the oxidation of coproporphyrinogen III to coproporphyrin III.</text>
</comment>
<evidence type="ECO:0000256" key="3">
    <source>
        <dbReference type="ARBA" id="ARBA00002185"/>
    </source>
</evidence>
<dbReference type="EC" id="1.3.3.15" evidence="6 12"/>
<evidence type="ECO:0000256" key="11">
    <source>
        <dbReference type="ARBA" id="ARBA00023133"/>
    </source>
</evidence>
<evidence type="ECO:0000256" key="10">
    <source>
        <dbReference type="ARBA" id="ARBA00023002"/>
    </source>
</evidence>
<keyword evidence="10 12" id="KW-0560">Oxidoreductase</keyword>
<dbReference type="Proteomes" id="UP000323046">
    <property type="component" value="Chromosome"/>
</dbReference>
<dbReference type="InterPro" id="IPR036188">
    <property type="entry name" value="FAD/NAD-bd_sf"/>
</dbReference>
<reference evidence="15 16" key="1">
    <citation type="submission" date="2018-05" db="EMBL/GenBank/DDBJ databases">
        <title>Streptomyces venezuelae.</title>
        <authorList>
            <person name="Kim W."/>
            <person name="Lee N."/>
            <person name="Cho B.-K."/>
        </authorList>
    </citation>
    <scope>NUCLEOTIDE SEQUENCE [LARGE SCALE GENOMIC DNA]</scope>
    <source>
        <strain evidence="15 16">ATCC 14583</strain>
    </source>
</reference>
<dbReference type="GO" id="GO:0004729">
    <property type="term" value="F:oxygen-dependent protoporphyrinogen oxidase activity"/>
    <property type="evidence" value="ECO:0007669"/>
    <property type="project" value="UniProtKB-UniRule"/>
</dbReference>
<evidence type="ECO:0000256" key="7">
    <source>
        <dbReference type="ARBA" id="ARBA00019046"/>
    </source>
</evidence>
<evidence type="ECO:0000256" key="13">
    <source>
        <dbReference type="SAM" id="Phobius"/>
    </source>
</evidence>
<feature type="domain" description="Amine oxidase" evidence="14">
    <location>
        <begin position="22"/>
        <end position="475"/>
    </location>
</feature>
<dbReference type="InterPro" id="IPR050464">
    <property type="entry name" value="Zeta_carotene_desat/Oxidored"/>
</dbReference>